<dbReference type="Gene3D" id="1.25.40.10">
    <property type="entry name" value="Tetratricopeptide repeat domain"/>
    <property type="match status" value="1"/>
</dbReference>
<dbReference type="InterPro" id="IPR005158">
    <property type="entry name" value="BTAD"/>
</dbReference>
<dbReference type="SMART" id="SM01043">
    <property type="entry name" value="BTAD"/>
    <property type="match status" value="1"/>
</dbReference>
<gene>
    <name evidence="4" type="ORF">FHR82_002783</name>
</gene>
<dbReference type="Gene3D" id="1.10.10.10">
    <property type="entry name" value="Winged helix-like DNA-binding domain superfamily/Winged helix DNA-binding domain"/>
    <property type="match status" value="1"/>
</dbReference>
<dbReference type="Proteomes" id="UP000520767">
    <property type="component" value="Unassembled WGS sequence"/>
</dbReference>
<dbReference type="PANTHER" id="PTHR35807:SF1">
    <property type="entry name" value="TRANSCRIPTIONAL REGULATOR REDD"/>
    <property type="match status" value="1"/>
</dbReference>
<dbReference type="InterPro" id="IPR051677">
    <property type="entry name" value="AfsR-DnrI-RedD_regulator"/>
</dbReference>
<evidence type="ECO:0000313" key="5">
    <source>
        <dbReference type="Proteomes" id="UP000520767"/>
    </source>
</evidence>
<dbReference type="GO" id="GO:0006355">
    <property type="term" value="P:regulation of DNA-templated transcription"/>
    <property type="evidence" value="ECO:0007669"/>
    <property type="project" value="InterPro"/>
</dbReference>
<feature type="domain" description="Bacterial transcriptional activator" evidence="3">
    <location>
        <begin position="93"/>
        <end position="221"/>
    </location>
</feature>
<keyword evidence="4" id="KW-0238">DNA-binding</keyword>
<sequence length="232" mass="25968">MHGIVGATAAGTPVDLGPELERRMLVPLLLAKGKAVSRLELTDWMWDEAPEDAPDEIEEHLTGLRRRLAALRFRQTMVNRDQVCRLTIAPEQVDAHRLTSAVTEADRLDDRTAAARLREVLDLCAGVPLAGLSGRRIARCRHALLEERRNAEIALIRTESRLGRAEEHVPDLVRLSHERLADTEVVGLAVATLHRTGRLAEAAALYDRHREHLIELGMSMRKLLPDPRVESH</sequence>
<dbReference type="SUPFAM" id="SSF46894">
    <property type="entry name" value="C-terminal effector domain of the bipartite response regulators"/>
    <property type="match status" value="1"/>
</dbReference>
<organism evidence="4 5">
    <name type="scientific">Actinophytocola algeriensis</name>
    <dbReference type="NCBI Taxonomy" id="1768010"/>
    <lineage>
        <taxon>Bacteria</taxon>
        <taxon>Bacillati</taxon>
        <taxon>Actinomycetota</taxon>
        <taxon>Actinomycetes</taxon>
        <taxon>Pseudonocardiales</taxon>
        <taxon>Pseudonocardiaceae</taxon>
    </lineage>
</organism>
<proteinExistence type="predicted"/>
<reference evidence="4 5" key="1">
    <citation type="submission" date="2020-08" db="EMBL/GenBank/DDBJ databases">
        <title>Genomic Encyclopedia of Type Strains, Phase III (KMG-III): the genomes of soil and plant-associated and newly described type strains.</title>
        <authorList>
            <person name="Whitman W."/>
        </authorList>
    </citation>
    <scope>NUCLEOTIDE SEQUENCE [LARGE SCALE GENOMIC DNA]</scope>
    <source>
        <strain evidence="4 5">CECT 8960</strain>
    </source>
</reference>
<keyword evidence="2" id="KW-0804">Transcription</keyword>
<dbReference type="SUPFAM" id="SSF48452">
    <property type="entry name" value="TPR-like"/>
    <property type="match status" value="1"/>
</dbReference>
<dbReference type="EMBL" id="JACHJQ010000003">
    <property type="protein sequence ID" value="MBB4906563.1"/>
    <property type="molecule type" value="Genomic_DNA"/>
</dbReference>
<evidence type="ECO:0000259" key="3">
    <source>
        <dbReference type="SMART" id="SM01043"/>
    </source>
</evidence>
<dbReference type="InterPro" id="IPR036388">
    <property type="entry name" value="WH-like_DNA-bd_sf"/>
</dbReference>
<name>A0A7W7Q484_9PSEU</name>
<evidence type="ECO:0000313" key="4">
    <source>
        <dbReference type="EMBL" id="MBB4906563.1"/>
    </source>
</evidence>
<protein>
    <submittedName>
        <fullName evidence="4">DNA-binding SARP family transcriptional activator</fullName>
    </submittedName>
</protein>
<evidence type="ECO:0000256" key="1">
    <source>
        <dbReference type="ARBA" id="ARBA00023015"/>
    </source>
</evidence>
<keyword evidence="5" id="KW-1185">Reference proteome</keyword>
<evidence type="ECO:0000256" key="2">
    <source>
        <dbReference type="ARBA" id="ARBA00023163"/>
    </source>
</evidence>
<dbReference type="GO" id="GO:0003677">
    <property type="term" value="F:DNA binding"/>
    <property type="evidence" value="ECO:0007669"/>
    <property type="project" value="UniProtKB-KW"/>
</dbReference>
<dbReference type="InterPro" id="IPR016032">
    <property type="entry name" value="Sig_transdc_resp-reg_C-effctor"/>
</dbReference>
<dbReference type="PANTHER" id="PTHR35807">
    <property type="entry name" value="TRANSCRIPTIONAL REGULATOR REDD-RELATED"/>
    <property type="match status" value="1"/>
</dbReference>
<dbReference type="InterPro" id="IPR011990">
    <property type="entry name" value="TPR-like_helical_dom_sf"/>
</dbReference>
<comment type="caution">
    <text evidence="4">The sequence shown here is derived from an EMBL/GenBank/DDBJ whole genome shotgun (WGS) entry which is preliminary data.</text>
</comment>
<dbReference type="AlphaFoldDB" id="A0A7W7Q484"/>
<dbReference type="RefSeq" id="WP_184810759.1">
    <property type="nucleotide sequence ID" value="NZ_JACHJQ010000003.1"/>
</dbReference>
<accession>A0A7W7Q484</accession>
<keyword evidence="1" id="KW-0805">Transcription regulation</keyword>
<dbReference type="Pfam" id="PF03704">
    <property type="entry name" value="BTAD"/>
    <property type="match status" value="1"/>
</dbReference>